<dbReference type="EC" id="1.2.4.4" evidence="5"/>
<dbReference type="GO" id="GO:0046872">
    <property type="term" value="F:metal ion binding"/>
    <property type="evidence" value="ECO:0007669"/>
    <property type="project" value="UniProtKB-KW"/>
</dbReference>
<reference evidence="14 15" key="1">
    <citation type="journal article" date="2023" name="G3 (Bethesda)">
        <title>A chromosome-length genome assembly and annotation of blackberry (Rubus argutus, cv. 'Hillquist').</title>
        <authorList>
            <person name="Bruna T."/>
            <person name="Aryal R."/>
            <person name="Dudchenko O."/>
            <person name="Sargent D.J."/>
            <person name="Mead D."/>
            <person name="Buti M."/>
            <person name="Cavallini A."/>
            <person name="Hytonen T."/>
            <person name="Andres J."/>
            <person name="Pham M."/>
            <person name="Weisz D."/>
            <person name="Mascagni F."/>
            <person name="Usai G."/>
            <person name="Natali L."/>
            <person name="Bassil N."/>
            <person name="Fernandez G.E."/>
            <person name="Lomsadze A."/>
            <person name="Armour M."/>
            <person name="Olukolu B."/>
            <person name="Poorten T."/>
            <person name="Britton C."/>
            <person name="Davik J."/>
            <person name="Ashrafi H."/>
            <person name="Aiden E.L."/>
            <person name="Borodovsky M."/>
            <person name="Worthington M."/>
        </authorList>
    </citation>
    <scope>NUCLEOTIDE SEQUENCE [LARGE SCALE GENOMIC DNA]</scope>
    <source>
        <strain evidence="14">PI 553951</strain>
    </source>
</reference>
<dbReference type="FunFam" id="3.40.50.970:FF:000015">
    <property type="entry name" value="2-oxoisovalerate dehydrogenase subunit alpha"/>
    <property type="match status" value="1"/>
</dbReference>
<dbReference type="PANTHER" id="PTHR43380:SF11">
    <property type="entry name" value="2-OXOISOVALERATE DEHYDROGENASE SUBUNIT ALPHA 2, MITOCHONDRIAL"/>
    <property type="match status" value="1"/>
</dbReference>
<comment type="catalytic activity">
    <reaction evidence="12">
        <text>N(6)-[(R)-lipoyl]-L-lysyl-[protein] + 3-methyl-2-oxobutanoate + H(+) = N(6)-[(R)-S(8)-2-methylpropanoyldihydrolipoyl]-L-lysyl-[protein] + CO2</text>
        <dbReference type="Rhea" id="RHEA:13457"/>
        <dbReference type="Rhea" id="RHEA-COMP:10474"/>
        <dbReference type="Rhea" id="RHEA-COMP:10497"/>
        <dbReference type="ChEBI" id="CHEBI:11851"/>
        <dbReference type="ChEBI" id="CHEBI:15378"/>
        <dbReference type="ChEBI" id="CHEBI:16526"/>
        <dbReference type="ChEBI" id="CHEBI:83099"/>
        <dbReference type="ChEBI" id="CHEBI:83142"/>
        <dbReference type="EC" id="1.2.4.4"/>
    </reaction>
</comment>
<evidence type="ECO:0000256" key="2">
    <source>
        <dbReference type="ARBA" id="ARBA00004305"/>
    </source>
</evidence>
<evidence type="ECO:0000256" key="3">
    <source>
        <dbReference type="ARBA" id="ARBA00008646"/>
    </source>
</evidence>
<keyword evidence="10" id="KW-0496">Mitochondrion</keyword>
<name>A0AAW1YNB7_RUBAR</name>
<dbReference type="CDD" id="cd02000">
    <property type="entry name" value="TPP_E1_PDC_ADC_BCADC"/>
    <property type="match status" value="1"/>
</dbReference>
<evidence type="ECO:0000256" key="6">
    <source>
        <dbReference type="ARBA" id="ARBA00022723"/>
    </source>
</evidence>
<keyword evidence="15" id="KW-1185">Reference proteome</keyword>
<dbReference type="GO" id="GO:0003863">
    <property type="term" value="F:branched-chain 2-oxo acid dehydrogenase activity"/>
    <property type="evidence" value="ECO:0007669"/>
    <property type="project" value="UniProtKB-EC"/>
</dbReference>
<evidence type="ECO:0000259" key="13">
    <source>
        <dbReference type="Pfam" id="PF00676"/>
    </source>
</evidence>
<dbReference type="GO" id="GO:0009083">
    <property type="term" value="P:branched-chain amino acid catabolic process"/>
    <property type="evidence" value="ECO:0007669"/>
    <property type="project" value="UniProtKB-ARBA"/>
</dbReference>
<dbReference type="PANTHER" id="PTHR43380">
    <property type="entry name" value="2-OXOISOVALERATE DEHYDROGENASE SUBUNIT ALPHA, MITOCHONDRIAL"/>
    <property type="match status" value="1"/>
</dbReference>
<comment type="cofactor">
    <cofactor evidence="1">
        <name>thiamine diphosphate</name>
        <dbReference type="ChEBI" id="CHEBI:58937"/>
    </cofactor>
</comment>
<keyword evidence="9" id="KW-0560">Oxidoreductase</keyword>
<evidence type="ECO:0000256" key="5">
    <source>
        <dbReference type="ARBA" id="ARBA00012277"/>
    </source>
</evidence>
<comment type="caution">
    <text evidence="14">The sequence shown here is derived from an EMBL/GenBank/DDBJ whole genome shotgun (WGS) entry which is preliminary data.</text>
</comment>
<dbReference type="InterPro" id="IPR001017">
    <property type="entry name" value="DH_E1"/>
</dbReference>
<accession>A0AAW1YNB7</accession>
<dbReference type="Proteomes" id="UP001457282">
    <property type="component" value="Unassembled WGS sequence"/>
</dbReference>
<evidence type="ECO:0000256" key="9">
    <source>
        <dbReference type="ARBA" id="ARBA00023002"/>
    </source>
</evidence>
<keyword evidence="6" id="KW-0479">Metal-binding</keyword>
<evidence type="ECO:0000256" key="7">
    <source>
        <dbReference type="ARBA" id="ARBA00022946"/>
    </source>
</evidence>
<dbReference type="AlphaFoldDB" id="A0AAW1YNB7"/>
<dbReference type="Gene3D" id="3.40.50.970">
    <property type="match status" value="1"/>
</dbReference>
<dbReference type="InterPro" id="IPR029061">
    <property type="entry name" value="THDP-binding"/>
</dbReference>
<evidence type="ECO:0000256" key="10">
    <source>
        <dbReference type="ARBA" id="ARBA00023128"/>
    </source>
</evidence>
<proteinExistence type="inferred from homology"/>
<gene>
    <name evidence="14" type="ORF">M0R45_005625</name>
</gene>
<dbReference type="Pfam" id="PF00676">
    <property type="entry name" value="E1_dh"/>
    <property type="match status" value="1"/>
</dbReference>
<evidence type="ECO:0000313" key="15">
    <source>
        <dbReference type="Proteomes" id="UP001457282"/>
    </source>
</evidence>
<protein>
    <recommendedName>
        <fullName evidence="5">3-methyl-2-oxobutanoate dehydrogenase (2-methylpropanoyl-transferring)</fullName>
        <ecNumber evidence="5">1.2.4.4</ecNumber>
    </recommendedName>
    <alternativeName>
        <fullName evidence="11">Branched-chain alpha-keto acid dehydrogenase E1 component alpha chain</fullName>
    </alternativeName>
</protein>
<comment type="subcellular location">
    <subcellularLocation>
        <location evidence="2">Mitochondrion matrix</location>
    </subcellularLocation>
</comment>
<evidence type="ECO:0000256" key="12">
    <source>
        <dbReference type="ARBA" id="ARBA00052792"/>
    </source>
</evidence>
<dbReference type="GO" id="GO:0005759">
    <property type="term" value="C:mitochondrial matrix"/>
    <property type="evidence" value="ECO:0007669"/>
    <property type="project" value="UniProtKB-SubCell"/>
</dbReference>
<organism evidence="14 15">
    <name type="scientific">Rubus argutus</name>
    <name type="common">Southern blackberry</name>
    <dbReference type="NCBI Taxonomy" id="59490"/>
    <lineage>
        <taxon>Eukaryota</taxon>
        <taxon>Viridiplantae</taxon>
        <taxon>Streptophyta</taxon>
        <taxon>Embryophyta</taxon>
        <taxon>Tracheophyta</taxon>
        <taxon>Spermatophyta</taxon>
        <taxon>Magnoliopsida</taxon>
        <taxon>eudicotyledons</taxon>
        <taxon>Gunneridae</taxon>
        <taxon>Pentapetalae</taxon>
        <taxon>rosids</taxon>
        <taxon>fabids</taxon>
        <taxon>Rosales</taxon>
        <taxon>Rosaceae</taxon>
        <taxon>Rosoideae</taxon>
        <taxon>Rosoideae incertae sedis</taxon>
        <taxon>Rubus</taxon>
    </lineage>
</organism>
<evidence type="ECO:0000256" key="11">
    <source>
        <dbReference type="ARBA" id="ARBA00031050"/>
    </source>
</evidence>
<dbReference type="SUPFAM" id="SSF52518">
    <property type="entry name" value="Thiamin diphosphate-binding fold (THDP-binding)"/>
    <property type="match status" value="1"/>
</dbReference>
<comment type="subunit">
    <text evidence="4">Heterotetramer of alpha and beta chains.</text>
</comment>
<evidence type="ECO:0000313" key="14">
    <source>
        <dbReference type="EMBL" id="KAK9950123.1"/>
    </source>
</evidence>
<comment type="similarity">
    <text evidence="3">Belongs to the BCKDHA family.</text>
</comment>
<keyword evidence="7" id="KW-0809">Transit peptide</keyword>
<keyword evidence="8" id="KW-0630">Potassium</keyword>
<evidence type="ECO:0000256" key="1">
    <source>
        <dbReference type="ARBA" id="ARBA00001964"/>
    </source>
</evidence>
<sequence>MMAAWVRNSANIMINRFKSKMGSLGMTNFSSWSSSFTRTFPVVPASCAQNLRIPVGDFSNSPAHFRFCSYRFESGKAETLSDDGDANQVLDLPEGKVKFSYELSFISESAEERECCYRVLDENGKQILPSSYVEVSPELSVKMYSEMVMLQTMDNIFYEAQRQGRISFYVTTAGEEAINIASAAALAFDDIVLPQYREPGVLLWRGFTLQEFANQCFGNKADYGKGRQMPIHYGSNKHNYFTISSTIATQLPQAVGVAYSLKMDRKDACVVTYFGDGGTSEGDFHAALNFAAVTEAPVIFICRNNGWAISTPTSDQFRSDGVVVKGRAYGIRSIRVDGNDALAMYSAVSAAREMAVSEQRPILIEALTYRVGHHSTSDDSTKYRPVDEIERWKIERDPVTRFRKWIESNGWWSEKAEIEARNSARKQILHAIQEAEKVEKPPVADMFTDVYDCPPSNLLEQEKLLRETIKRHPQDYPSDVPV</sequence>
<evidence type="ECO:0000256" key="4">
    <source>
        <dbReference type="ARBA" id="ARBA00011516"/>
    </source>
</evidence>
<dbReference type="EMBL" id="JBEDUW010000001">
    <property type="protein sequence ID" value="KAK9950123.1"/>
    <property type="molecule type" value="Genomic_DNA"/>
</dbReference>
<dbReference type="InterPro" id="IPR050771">
    <property type="entry name" value="Alpha-ketoacid_DH_E1_comp"/>
</dbReference>
<evidence type="ECO:0000256" key="8">
    <source>
        <dbReference type="ARBA" id="ARBA00022958"/>
    </source>
</evidence>
<feature type="domain" description="Dehydrogenase E1 component" evidence="13">
    <location>
        <begin position="146"/>
        <end position="442"/>
    </location>
</feature>